<keyword evidence="2" id="KW-1185">Reference proteome</keyword>
<dbReference type="EMBL" id="RXNT01000001">
    <property type="protein sequence ID" value="RTR36037.1"/>
    <property type="molecule type" value="Genomic_DNA"/>
</dbReference>
<name>A0A3S0IMZ8_9BACI</name>
<protein>
    <submittedName>
        <fullName evidence="1">Uncharacterized protein</fullName>
    </submittedName>
</protein>
<reference evidence="1 2" key="1">
    <citation type="submission" date="2018-12" db="EMBL/GenBank/DDBJ databases">
        <title>Bacillus yapensis draft genome sequence.</title>
        <authorList>
            <person name="Yu L."/>
            <person name="Xu X."/>
            <person name="Tang X."/>
        </authorList>
    </citation>
    <scope>NUCLEOTIDE SEQUENCE [LARGE SCALE GENOMIC DNA]</scope>
    <source>
        <strain evidence="1 2">XXST-01</strain>
    </source>
</reference>
<gene>
    <name evidence="1" type="ORF">EKG37_00310</name>
</gene>
<sequence>MRRKILTVTTIFLLLFSLAWFWESQHKREFYDPMIGLEDENIVEIMPISNPVQNLPRRYKVFKAREYVRIEEL</sequence>
<proteinExistence type="predicted"/>
<evidence type="ECO:0000313" key="1">
    <source>
        <dbReference type="EMBL" id="RTR36037.1"/>
    </source>
</evidence>
<evidence type="ECO:0000313" key="2">
    <source>
        <dbReference type="Proteomes" id="UP000271374"/>
    </source>
</evidence>
<accession>A0A3S0IMZ8</accession>
<comment type="caution">
    <text evidence="1">The sequence shown here is derived from an EMBL/GenBank/DDBJ whole genome shotgun (WGS) entry which is preliminary data.</text>
</comment>
<dbReference type="RefSeq" id="WP_126405244.1">
    <property type="nucleotide sequence ID" value="NZ_RXNT01000001.1"/>
</dbReference>
<dbReference type="OrthoDB" id="2943498at2"/>
<dbReference type="AlphaFoldDB" id="A0A3S0IMZ8"/>
<organism evidence="1 2">
    <name type="scientific">Bacillus yapensis</name>
    <dbReference type="NCBI Taxonomy" id="2492960"/>
    <lineage>
        <taxon>Bacteria</taxon>
        <taxon>Bacillati</taxon>
        <taxon>Bacillota</taxon>
        <taxon>Bacilli</taxon>
        <taxon>Bacillales</taxon>
        <taxon>Bacillaceae</taxon>
        <taxon>Bacillus</taxon>
    </lineage>
</organism>
<dbReference type="Proteomes" id="UP000271374">
    <property type="component" value="Unassembled WGS sequence"/>
</dbReference>